<name>A0A4Y2JRC5_ARAVE</name>
<comment type="caution">
    <text evidence="1">The sequence shown here is derived from an EMBL/GenBank/DDBJ whole genome shotgun (WGS) entry which is preliminary data.</text>
</comment>
<gene>
    <name evidence="1" type="ORF">AVEN_67441_1</name>
</gene>
<sequence>MITFHVKAEAVSLKISVINDLDTLEQCCSAPSKIMITTHTSKRNGKRKTKQVEGQQVVVCFQGGRFHPGDYNPMRNWPPRIEEVLS</sequence>
<keyword evidence="2" id="KW-1185">Reference proteome</keyword>
<dbReference type="AlphaFoldDB" id="A0A4Y2JRC5"/>
<accession>A0A4Y2JRC5</accession>
<evidence type="ECO:0000313" key="1">
    <source>
        <dbReference type="EMBL" id="GBM91989.1"/>
    </source>
</evidence>
<dbReference type="EMBL" id="BGPR01003752">
    <property type="protein sequence ID" value="GBM91989.1"/>
    <property type="molecule type" value="Genomic_DNA"/>
</dbReference>
<evidence type="ECO:0000313" key="2">
    <source>
        <dbReference type="Proteomes" id="UP000499080"/>
    </source>
</evidence>
<organism evidence="1 2">
    <name type="scientific">Araneus ventricosus</name>
    <name type="common">Orbweaver spider</name>
    <name type="synonym">Epeira ventricosa</name>
    <dbReference type="NCBI Taxonomy" id="182803"/>
    <lineage>
        <taxon>Eukaryota</taxon>
        <taxon>Metazoa</taxon>
        <taxon>Ecdysozoa</taxon>
        <taxon>Arthropoda</taxon>
        <taxon>Chelicerata</taxon>
        <taxon>Arachnida</taxon>
        <taxon>Araneae</taxon>
        <taxon>Araneomorphae</taxon>
        <taxon>Entelegynae</taxon>
        <taxon>Araneoidea</taxon>
        <taxon>Araneidae</taxon>
        <taxon>Araneus</taxon>
    </lineage>
</organism>
<reference evidence="1 2" key="1">
    <citation type="journal article" date="2019" name="Sci. Rep.">
        <title>Orb-weaving spider Araneus ventricosus genome elucidates the spidroin gene catalogue.</title>
        <authorList>
            <person name="Kono N."/>
            <person name="Nakamura H."/>
            <person name="Ohtoshi R."/>
            <person name="Moran D.A.P."/>
            <person name="Shinohara A."/>
            <person name="Yoshida Y."/>
            <person name="Fujiwara M."/>
            <person name="Mori M."/>
            <person name="Tomita M."/>
            <person name="Arakawa K."/>
        </authorList>
    </citation>
    <scope>NUCLEOTIDE SEQUENCE [LARGE SCALE GENOMIC DNA]</scope>
</reference>
<protein>
    <submittedName>
        <fullName evidence="1">Uncharacterized protein</fullName>
    </submittedName>
</protein>
<dbReference type="Proteomes" id="UP000499080">
    <property type="component" value="Unassembled WGS sequence"/>
</dbReference>
<proteinExistence type="predicted"/>